<dbReference type="InterPro" id="IPR001570">
    <property type="entry name" value="Peptidase_M4_C_domain"/>
</dbReference>
<dbReference type="InterPro" id="IPR013856">
    <property type="entry name" value="Peptidase_M4_domain"/>
</dbReference>
<gene>
    <name evidence="10" type="ORF">GCM10007170_16500</name>
</gene>
<dbReference type="GO" id="GO:0008237">
    <property type="term" value="F:metallopeptidase activity"/>
    <property type="evidence" value="ECO:0007669"/>
    <property type="project" value="UniProtKB-KW"/>
</dbReference>
<keyword evidence="6 7" id="KW-0482">Metalloprotease</keyword>
<comment type="similarity">
    <text evidence="1 7">Belongs to the peptidase M4 family.</text>
</comment>
<evidence type="ECO:0000256" key="2">
    <source>
        <dbReference type="ARBA" id="ARBA00022670"/>
    </source>
</evidence>
<dbReference type="InterPro" id="IPR023612">
    <property type="entry name" value="Peptidase_M4"/>
</dbReference>
<dbReference type="SUPFAM" id="SSF55486">
    <property type="entry name" value="Metalloproteases ('zincins'), catalytic domain"/>
    <property type="match status" value="1"/>
</dbReference>
<evidence type="ECO:0000256" key="4">
    <source>
        <dbReference type="ARBA" id="ARBA00022801"/>
    </source>
</evidence>
<protein>
    <recommendedName>
        <fullName evidence="7">Neutral metalloproteinase</fullName>
        <ecNumber evidence="7">3.4.24.-</ecNumber>
    </recommendedName>
</protein>
<comment type="subcellular location">
    <subcellularLocation>
        <location evidence="7">Secreted</location>
    </subcellularLocation>
</comment>
<dbReference type="Gene3D" id="3.10.170.10">
    <property type="match status" value="1"/>
</dbReference>
<keyword evidence="7" id="KW-0964">Secreted</keyword>
<evidence type="ECO:0000313" key="10">
    <source>
        <dbReference type="EMBL" id="GGH94096.1"/>
    </source>
</evidence>
<dbReference type="Gene3D" id="1.10.390.10">
    <property type="entry name" value="Neutral Protease Domain 2"/>
    <property type="match status" value="1"/>
</dbReference>
<dbReference type="Pfam" id="PF01447">
    <property type="entry name" value="Peptidase_M4"/>
    <property type="match status" value="1"/>
</dbReference>
<keyword evidence="3" id="KW-0479">Metal-binding</keyword>
<dbReference type="EMBL" id="BMFW01000005">
    <property type="protein sequence ID" value="GGH94096.1"/>
    <property type="molecule type" value="Genomic_DNA"/>
</dbReference>
<evidence type="ECO:0000256" key="7">
    <source>
        <dbReference type="RuleBase" id="RU366073"/>
    </source>
</evidence>
<feature type="domain" description="Peptidase M4 C-terminal" evidence="9">
    <location>
        <begin position="179"/>
        <end position="348"/>
    </location>
</feature>
<dbReference type="Pfam" id="PF02868">
    <property type="entry name" value="Peptidase_M4_C"/>
    <property type="match status" value="1"/>
</dbReference>
<comment type="function">
    <text evidence="7">Extracellular zinc metalloprotease.</text>
</comment>
<evidence type="ECO:0000256" key="1">
    <source>
        <dbReference type="ARBA" id="ARBA00009388"/>
    </source>
</evidence>
<reference evidence="11" key="1">
    <citation type="journal article" date="2019" name="Int. J. Syst. Evol. Microbiol.">
        <title>The Global Catalogue of Microorganisms (GCM) 10K type strain sequencing project: providing services to taxonomists for standard genome sequencing and annotation.</title>
        <authorList>
            <consortium name="The Broad Institute Genomics Platform"/>
            <consortium name="The Broad Institute Genome Sequencing Center for Infectious Disease"/>
            <person name="Wu L."/>
            <person name="Ma J."/>
        </authorList>
    </citation>
    <scope>NUCLEOTIDE SEQUENCE [LARGE SCALE GENOMIC DNA]</scope>
    <source>
        <strain evidence="11">CGMCC 1.12778</strain>
    </source>
</reference>
<sequence>MHVPFCSIVPPYLLRRLALQDAPEFSSAANAARNALGHVESFQAARARAVPALPPGLRQVKPGPVNRTVFDAGDEETLPGRMVREEGGPATGDAAANEAYDGLGHTHRLYADAFGRDSVDGRGLKLDATVHFGRLYDNAFWNGTQMVFGDGDGDVFERFTKSVSVIGHELAHGVTQYSAGLAYRNQAGALNESMSDVFGALVEQFVKNQSAGQASWLIGEGLFTPKVQGLALRSMKAPGTAYDDDVLGKDPQPDSMDSYVRTSTDNGGVHINSGIPNRAFYLVAAALGGRAWEAPGRIWYETLTNGSLPSAATFTVFARATIRVAADLFGPETREHDAVRAAWETVKVKV</sequence>
<comment type="caution">
    <text evidence="10">The sequence shown here is derived from an EMBL/GenBank/DDBJ whole genome shotgun (WGS) entry which is preliminary data.</text>
</comment>
<evidence type="ECO:0000259" key="8">
    <source>
        <dbReference type="Pfam" id="PF01447"/>
    </source>
</evidence>
<dbReference type="PANTHER" id="PTHR43579:SF1">
    <property type="entry name" value="NEUTRAL METALLOPROTEINASE"/>
    <property type="match status" value="1"/>
</dbReference>
<feature type="domain" description="Peptidase M4" evidence="8">
    <location>
        <begin position="93"/>
        <end position="176"/>
    </location>
</feature>
<accession>A0ABQ2AQQ1</accession>
<evidence type="ECO:0000256" key="3">
    <source>
        <dbReference type="ARBA" id="ARBA00022723"/>
    </source>
</evidence>
<dbReference type="PRINTS" id="PR00730">
    <property type="entry name" value="THERMOLYSIN"/>
</dbReference>
<evidence type="ECO:0000256" key="5">
    <source>
        <dbReference type="ARBA" id="ARBA00022833"/>
    </source>
</evidence>
<dbReference type="InterPro" id="IPR052759">
    <property type="entry name" value="Metalloprotease_M4"/>
</dbReference>
<keyword evidence="5 7" id="KW-0862">Zinc</keyword>
<organism evidence="10 11">
    <name type="scientific">Arthrobacter liuii</name>
    <dbReference type="NCBI Taxonomy" id="1476996"/>
    <lineage>
        <taxon>Bacteria</taxon>
        <taxon>Bacillati</taxon>
        <taxon>Actinomycetota</taxon>
        <taxon>Actinomycetes</taxon>
        <taxon>Micrococcales</taxon>
        <taxon>Micrococcaceae</taxon>
        <taxon>Arthrobacter</taxon>
    </lineage>
</organism>
<evidence type="ECO:0000256" key="6">
    <source>
        <dbReference type="ARBA" id="ARBA00023049"/>
    </source>
</evidence>
<dbReference type="Proteomes" id="UP000643279">
    <property type="component" value="Unassembled WGS sequence"/>
</dbReference>
<keyword evidence="11" id="KW-1185">Reference proteome</keyword>
<keyword evidence="2 7" id="KW-0645">Protease</keyword>
<dbReference type="PANTHER" id="PTHR43579">
    <property type="match status" value="1"/>
</dbReference>
<dbReference type="EC" id="3.4.24.-" evidence="7"/>
<dbReference type="InterPro" id="IPR027268">
    <property type="entry name" value="Peptidase_M4/M1_CTD_sf"/>
</dbReference>
<evidence type="ECO:0000259" key="9">
    <source>
        <dbReference type="Pfam" id="PF02868"/>
    </source>
</evidence>
<comment type="cofactor">
    <cofactor evidence="7">
        <name>Zn(2+)</name>
        <dbReference type="ChEBI" id="CHEBI:29105"/>
    </cofactor>
</comment>
<name>A0ABQ2AQQ1_9MICC</name>
<evidence type="ECO:0000313" key="11">
    <source>
        <dbReference type="Proteomes" id="UP000643279"/>
    </source>
</evidence>
<proteinExistence type="inferred from homology"/>
<dbReference type="CDD" id="cd09597">
    <property type="entry name" value="M4_TLP"/>
    <property type="match status" value="1"/>
</dbReference>
<dbReference type="RefSeq" id="WP_188571142.1">
    <property type="nucleotide sequence ID" value="NZ_BMFW01000005.1"/>
</dbReference>
<keyword evidence="4 7" id="KW-0378">Hydrolase</keyword>